<dbReference type="AlphaFoldDB" id="A0A0L7QYF7"/>
<feature type="compositionally biased region" description="Basic and acidic residues" evidence="1">
    <location>
        <begin position="11"/>
        <end position="22"/>
    </location>
</feature>
<reference evidence="2 3" key="1">
    <citation type="submission" date="2015-07" db="EMBL/GenBank/DDBJ databases">
        <title>The genome of Habropoda laboriosa.</title>
        <authorList>
            <person name="Pan H."/>
            <person name="Kapheim K."/>
        </authorList>
    </citation>
    <scope>NUCLEOTIDE SEQUENCE [LARGE SCALE GENOMIC DNA]</scope>
    <source>
        <strain evidence="2">0110345459</strain>
    </source>
</reference>
<accession>A0A0L7QYF7</accession>
<feature type="region of interest" description="Disordered" evidence="1">
    <location>
        <begin position="1"/>
        <end position="22"/>
    </location>
</feature>
<evidence type="ECO:0000313" key="3">
    <source>
        <dbReference type="Proteomes" id="UP000053825"/>
    </source>
</evidence>
<gene>
    <name evidence="2" type="ORF">WH47_00692</name>
</gene>
<proteinExistence type="predicted"/>
<protein>
    <submittedName>
        <fullName evidence="2">Uncharacterized protein</fullName>
    </submittedName>
</protein>
<dbReference type="EMBL" id="KQ414688">
    <property type="protein sequence ID" value="KOC63624.1"/>
    <property type="molecule type" value="Genomic_DNA"/>
</dbReference>
<keyword evidence="3" id="KW-1185">Reference proteome</keyword>
<evidence type="ECO:0000313" key="2">
    <source>
        <dbReference type="EMBL" id="KOC63624.1"/>
    </source>
</evidence>
<organism evidence="2 3">
    <name type="scientific">Habropoda laboriosa</name>
    <dbReference type="NCBI Taxonomy" id="597456"/>
    <lineage>
        <taxon>Eukaryota</taxon>
        <taxon>Metazoa</taxon>
        <taxon>Ecdysozoa</taxon>
        <taxon>Arthropoda</taxon>
        <taxon>Hexapoda</taxon>
        <taxon>Insecta</taxon>
        <taxon>Pterygota</taxon>
        <taxon>Neoptera</taxon>
        <taxon>Endopterygota</taxon>
        <taxon>Hymenoptera</taxon>
        <taxon>Apocrita</taxon>
        <taxon>Aculeata</taxon>
        <taxon>Apoidea</taxon>
        <taxon>Anthophila</taxon>
        <taxon>Apidae</taxon>
        <taxon>Habropoda</taxon>
    </lineage>
</organism>
<dbReference type="Proteomes" id="UP000053825">
    <property type="component" value="Unassembled WGS sequence"/>
</dbReference>
<name>A0A0L7QYF7_9HYME</name>
<evidence type="ECO:0000256" key="1">
    <source>
        <dbReference type="SAM" id="MobiDB-lite"/>
    </source>
</evidence>
<sequence>MEAMQRMTRHAGRDLENFDVKDAPRAGRSVTTDVDKNQNFLSEIFQISSGMWSRPLHWLHIPYKFFLLVSDAFLPFRK</sequence>